<dbReference type="AlphaFoldDB" id="A0A1Y1XBE6"/>
<sequence length="272" mass="32031">MDTIYDDPEFTIGLRRLIISILEFKALSISIEIFKYGKVKTIYKLQYFKLIPSLINKNQYFQTKEIAQFNNFLTSTNYNIYSFIALSISNEIFQYDKVKITASYNEKCNYIRSIKNNIRKNLFFESVKSVYEHFTFNNSKKEWEGLRKLSKSSYSHSPSPNFIKDANGNFLFSNEDKFRRFAEHYRQLASDVTGHSLDEEFWINRLDFPKDNSIEWNINGPIKVSKNLKLEFSVSEDQSNDSSSFSESNIPHSVKCLDRLFNKIWNGDFPSK</sequence>
<reference evidence="1 2" key="2">
    <citation type="submission" date="2016-08" db="EMBL/GenBank/DDBJ databases">
        <title>Pervasive Adenine N6-methylation of Active Genes in Fungi.</title>
        <authorList>
            <consortium name="DOE Joint Genome Institute"/>
            <person name="Mondo S.J."/>
            <person name="Dannebaum R.O."/>
            <person name="Kuo R.C."/>
            <person name="Labutti K."/>
            <person name="Haridas S."/>
            <person name="Kuo A."/>
            <person name="Salamov A."/>
            <person name="Ahrendt S.R."/>
            <person name="Lipzen A."/>
            <person name="Sullivan W."/>
            <person name="Andreopoulos W.B."/>
            <person name="Clum A."/>
            <person name="Lindquist E."/>
            <person name="Daum C."/>
            <person name="Ramamoorthy G.K."/>
            <person name="Gryganskyi A."/>
            <person name="Culley D."/>
            <person name="Magnuson J.K."/>
            <person name="James T.Y."/>
            <person name="O'Malley M.A."/>
            <person name="Stajich J.E."/>
            <person name="Spatafora J.W."/>
            <person name="Visel A."/>
            <person name="Grigoriev I.V."/>
        </authorList>
    </citation>
    <scope>NUCLEOTIDE SEQUENCE [LARGE SCALE GENOMIC DNA]</scope>
    <source>
        <strain evidence="1 2">S4</strain>
    </source>
</reference>
<evidence type="ECO:0000313" key="2">
    <source>
        <dbReference type="Proteomes" id="UP000193944"/>
    </source>
</evidence>
<dbReference type="OrthoDB" id="10014409at2759"/>
<gene>
    <name evidence="1" type="ORF">BCR32DRAFT_278367</name>
</gene>
<comment type="caution">
    <text evidence="1">The sequence shown here is derived from an EMBL/GenBank/DDBJ whole genome shotgun (WGS) entry which is preliminary data.</text>
</comment>
<reference evidence="1 2" key="1">
    <citation type="submission" date="2016-08" db="EMBL/GenBank/DDBJ databases">
        <title>A Parts List for Fungal Cellulosomes Revealed by Comparative Genomics.</title>
        <authorList>
            <consortium name="DOE Joint Genome Institute"/>
            <person name="Haitjema C.H."/>
            <person name="Gilmore S.P."/>
            <person name="Henske J.K."/>
            <person name="Solomon K.V."/>
            <person name="De Groot R."/>
            <person name="Kuo A."/>
            <person name="Mondo S.J."/>
            <person name="Salamov A.A."/>
            <person name="Labutti K."/>
            <person name="Zhao Z."/>
            <person name="Chiniquy J."/>
            <person name="Barry K."/>
            <person name="Brewer H.M."/>
            <person name="Purvine S.O."/>
            <person name="Wright A.T."/>
            <person name="Boxma B."/>
            <person name="Van Alen T."/>
            <person name="Hackstein J.H."/>
            <person name="Baker S.E."/>
            <person name="Grigoriev I.V."/>
            <person name="O'Malley M.A."/>
        </authorList>
    </citation>
    <scope>NUCLEOTIDE SEQUENCE [LARGE SCALE GENOMIC DNA]</scope>
    <source>
        <strain evidence="1 2">S4</strain>
    </source>
</reference>
<accession>A0A1Y1XBE6</accession>
<protein>
    <submittedName>
        <fullName evidence="1">Uncharacterized protein</fullName>
    </submittedName>
</protein>
<evidence type="ECO:0000313" key="1">
    <source>
        <dbReference type="EMBL" id="ORX83058.1"/>
    </source>
</evidence>
<name>A0A1Y1XBE6_9FUNG</name>
<organism evidence="1 2">
    <name type="scientific">Anaeromyces robustus</name>
    <dbReference type="NCBI Taxonomy" id="1754192"/>
    <lineage>
        <taxon>Eukaryota</taxon>
        <taxon>Fungi</taxon>
        <taxon>Fungi incertae sedis</taxon>
        <taxon>Chytridiomycota</taxon>
        <taxon>Chytridiomycota incertae sedis</taxon>
        <taxon>Neocallimastigomycetes</taxon>
        <taxon>Neocallimastigales</taxon>
        <taxon>Neocallimastigaceae</taxon>
        <taxon>Anaeromyces</taxon>
    </lineage>
</organism>
<keyword evidence="2" id="KW-1185">Reference proteome</keyword>
<dbReference type="Proteomes" id="UP000193944">
    <property type="component" value="Unassembled WGS sequence"/>
</dbReference>
<proteinExistence type="predicted"/>
<dbReference type="EMBL" id="MCFG01000081">
    <property type="protein sequence ID" value="ORX83058.1"/>
    <property type="molecule type" value="Genomic_DNA"/>
</dbReference>